<dbReference type="STRING" id="29533.SAMN05444387_3586"/>
<sequence length="170" mass="19757">MLPKNRLIYPLLGLLFLSLSAFTFHKFYMGVFQVNYAAEKKMIQITSRIFVDDLNNGIEKKYHKKTNIGTEKETQADVDLLKKYLSENFTIKINGQSKPITFLSKEVESDDVLVCYSRIKDVEKFKTIEISNSILVDWNTEQQNITHITAFGVKRSVLFTESSRKELLKY</sequence>
<comment type="caution">
    <text evidence="1">The sequence shown here is derived from an EMBL/GenBank/DDBJ whole genome shotgun (WGS) entry which is preliminary data.</text>
</comment>
<evidence type="ECO:0000313" key="1">
    <source>
        <dbReference type="EMBL" id="TPG35323.1"/>
    </source>
</evidence>
<gene>
    <name evidence="1" type="ORF">EAH81_21405</name>
</gene>
<accession>A0A502ECB5</accession>
<dbReference type="RefSeq" id="WP_140510958.1">
    <property type="nucleotide sequence ID" value="NZ_RCZH01000017.1"/>
</dbReference>
<evidence type="ECO:0008006" key="3">
    <source>
        <dbReference type="Google" id="ProtNLM"/>
    </source>
</evidence>
<dbReference type="EMBL" id="RCZH01000017">
    <property type="protein sequence ID" value="TPG35323.1"/>
    <property type="molecule type" value="Genomic_DNA"/>
</dbReference>
<name>A0A502ECB5_9FLAO</name>
<proteinExistence type="predicted"/>
<keyword evidence="2" id="KW-1185">Reference proteome</keyword>
<reference evidence="1 2" key="1">
    <citation type="journal article" date="2019" name="Environ. Microbiol.">
        <title>Species interactions and distinct microbial communities in high Arctic permafrost affected cryosols are associated with the CH4 and CO2 gas fluxes.</title>
        <authorList>
            <person name="Altshuler I."/>
            <person name="Hamel J."/>
            <person name="Turney S."/>
            <person name="Magnuson E."/>
            <person name="Levesque R."/>
            <person name="Greer C."/>
            <person name="Whyte L.G."/>
        </authorList>
    </citation>
    <scope>NUCLEOTIDE SEQUENCE [LARGE SCALE GENOMIC DNA]</scope>
    <source>
        <strain evidence="1 2">42</strain>
    </source>
</reference>
<dbReference type="Pfam" id="PF20420">
    <property type="entry name" value="DUF6702"/>
    <property type="match status" value="1"/>
</dbReference>
<dbReference type="AlphaFoldDB" id="A0A502ECB5"/>
<dbReference type="Proteomes" id="UP000319700">
    <property type="component" value="Unassembled WGS sequence"/>
</dbReference>
<dbReference type="InterPro" id="IPR046525">
    <property type="entry name" value="DUF6702"/>
</dbReference>
<protein>
    <recommendedName>
        <fullName evidence="3">Peptidase E</fullName>
    </recommendedName>
</protein>
<dbReference type="OrthoDB" id="5735516at2"/>
<evidence type="ECO:0000313" key="2">
    <source>
        <dbReference type="Proteomes" id="UP000319700"/>
    </source>
</evidence>
<organism evidence="1 2">
    <name type="scientific">Flavobacterium pectinovorum</name>
    <dbReference type="NCBI Taxonomy" id="29533"/>
    <lineage>
        <taxon>Bacteria</taxon>
        <taxon>Pseudomonadati</taxon>
        <taxon>Bacteroidota</taxon>
        <taxon>Flavobacteriia</taxon>
        <taxon>Flavobacteriales</taxon>
        <taxon>Flavobacteriaceae</taxon>
        <taxon>Flavobacterium</taxon>
    </lineage>
</organism>